<dbReference type="Proteomes" id="UP000583800">
    <property type="component" value="Unassembled WGS sequence"/>
</dbReference>
<comment type="caution">
    <text evidence="2">The sequence shown here is derived from an EMBL/GenBank/DDBJ whole genome shotgun (WGS) entry which is preliminary data.</text>
</comment>
<dbReference type="PANTHER" id="PTHR34846">
    <property type="entry name" value="4-CARBOXYMUCONOLACTONE DECARBOXYLASE FAMILY PROTEIN (AFU_ORTHOLOGUE AFUA_6G11590)"/>
    <property type="match status" value="1"/>
</dbReference>
<dbReference type="InterPro" id="IPR004675">
    <property type="entry name" value="AhpD_core"/>
</dbReference>
<gene>
    <name evidence="2" type="ORF">FHU36_006081</name>
</gene>
<dbReference type="AlphaFoldDB" id="A0A7X0F214"/>
<protein>
    <submittedName>
        <fullName evidence="2">AhpD family alkylhydroperoxidase</fullName>
    </submittedName>
</protein>
<evidence type="ECO:0000313" key="3">
    <source>
        <dbReference type="Proteomes" id="UP000583800"/>
    </source>
</evidence>
<sequence>MSPRLNVAELAPEAFKSFLAVEGFLAGSGVPHGTIELLKLRVSQINGCAFCVDMHSRDLQGSGESDQRIWSVAAWREATCYTPAERAALALAEEATRLADRVAVPDEVWQEAAGHYDDEQLATLVVAIAMINAWNRIAVPTRQVPAGA</sequence>
<dbReference type="GO" id="GO:0051920">
    <property type="term" value="F:peroxiredoxin activity"/>
    <property type="evidence" value="ECO:0007669"/>
    <property type="project" value="InterPro"/>
</dbReference>
<dbReference type="PANTHER" id="PTHR34846:SF7">
    <property type="entry name" value="BLL7811 PROTEIN"/>
    <property type="match status" value="1"/>
</dbReference>
<organism evidence="2 3">
    <name type="scientific">Nonomuraea muscovyensis</name>
    <dbReference type="NCBI Taxonomy" id="1124761"/>
    <lineage>
        <taxon>Bacteria</taxon>
        <taxon>Bacillati</taxon>
        <taxon>Actinomycetota</taxon>
        <taxon>Actinomycetes</taxon>
        <taxon>Streptosporangiales</taxon>
        <taxon>Streptosporangiaceae</taxon>
        <taxon>Nonomuraea</taxon>
    </lineage>
</organism>
<keyword evidence="2" id="KW-0575">Peroxidase</keyword>
<dbReference type="SUPFAM" id="SSF69118">
    <property type="entry name" value="AhpD-like"/>
    <property type="match status" value="1"/>
</dbReference>
<dbReference type="RefSeq" id="WP_185087090.1">
    <property type="nucleotide sequence ID" value="NZ_JACHJB010000002.1"/>
</dbReference>
<reference evidence="2 3" key="1">
    <citation type="submission" date="2020-08" db="EMBL/GenBank/DDBJ databases">
        <title>Sequencing the genomes of 1000 actinobacteria strains.</title>
        <authorList>
            <person name="Klenk H.-P."/>
        </authorList>
    </citation>
    <scope>NUCLEOTIDE SEQUENCE [LARGE SCALE GENOMIC DNA]</scope>
    <source>
        <strain evidence="2 3">DSM 45913</strain>
    </source>
</reference>
<accession>A0A7X0F214</accession>
<dbReference type="EMBL" id="JACHJB010000002">
    <property type="protein sequence ID" value="MBB6349536.1"/>
    <property type="molecule type" value="Genomic_DNA"/>
</dbReference>
<keyword evidence="2" id="KW-0560">Oxidoreductase</keyword>
<evidence type="ECO:0000259" key="1">
    <source>
        <dbReference type="Pfam" id="PF02627"/>
    </source>
</evidence>
<dbReference type="InterPro" id="IPR003779">
    <property type="entry name" value="CMD-like"/>
</dbReference>
<dbReference type="Pfam" id="PF02627">
    <property type="entry name" value="CMD"/>
    <property type="match status" value="1"/>
</dbReference>
<name>A0A7X0F214_9ACTN</name>
<feature type="domain" description="Carboxymuconolactone decarboxylase-like" evidence="1">
    <location>
        <begin position="12"/>
        <end position="94"/>
    </location>
</feature>
<dbReference type="NCBIfam" id="TIGR00778">
    <property type="entry name" value="ahpD_dom"/>
    <property type="match status" value="1"/>
</dbReference>
<evidence type="ECO:0000313" key="2">
    <source>
        <dbReference type="EMBL" id="MBB6349536.1"/>
    </source>
</evidence>
<dbReference type="InterPro" id="IPR029032">
    <property type="entry name" value="AhpD-like"/>
</dbReference>
<proteinExistence type="predicted"/>
<dbReference type="Gene3D" id="1.20.1290.10">
    <property type="entry name" value="AhpD-like"/>
    <property type="match status" value="1"/>
</dbReference>
<keyword evidence="3" id="KW-1185">Reference proteome</keyword>